<dbReference type="Proteomes" id="UP001174909">
    <property type="component" value="Unassembled WGS sequence"/>
</dbReference>
<keyword evidence="2" id="KW-0808">Transferase</keyword>
<protein>
    <submittedName>
        <fullName evidence="4">Histidine N-alpha-methyltransferase</fullName>
    </submittedName>
</protein>
<dbReference type="PANTHER" id="PTHR43397">
    <property type="entry name" value="ERGOTHIONEINE BIOSYNTHESIS PROTEIN 1"/>
    <property type="match status" value="1"/>
</dbReference>
<dbReference type="GO" id="GO:0032259">
    <property type="term" value="P:methylation"/>
    <property type="evidence" value="ECO:0007669"/>
    <property type="project" value="UniProtKB-KW"/>
</dbReference>
<dbReference type="PANTHER" id="PTHR43397:SF1">
    <property type="entry name" value="ERGOTHIONEINE BIOSYNTHESIS PROTEIN 1"/>
    <property type="match status" value="1"/>
</dbReference>
<dbReference type="Gene3D" id="3.40.50.150">
    <property type="entry name" value="Vaccinia Virus protein VP39"/>
    <property type="match status" value="1"/>
</dbReference>
<dbReference type="SUPFAM" id="SSF53335">
    <property type="entry name" value="S-adenosyl-L-methionine-dependent methyltransferases"/>
    <property type="match status" value="1"/>
</dbReference>
<dbReference type="GO" id="GO:0008168">
    <property type="term" value="F:methyltransferase activity"/>
    <property type="evidence" value="ECO:0007669"/>
    <property type="project" value="UniProtKB-KW"/>
</dbReference>
<evidence type="ECO:0000313" key="4">
    <source>
        <dbReference type="EMBL" id="CAI8017649.1"/>
    </source>
</evidence>
<proteinExistence type="predicted"/>
<organism evidence="4 5">
    <name type="scientific">Geodia barretti</name>
    <name type="common">Barrett's horny sponge</name>
    <dbReference type="NCBI Taxonomy" id="519541"/>
    <lineage>
        <taxon>Eukaryota</taxon>
        <taxon>Metazoa</taxon>
        <taxon>Porifera</taxon>
        <taxon>Demospongiae</taxon>
        <taxon>Heteroscleromorpha</taxon>
        <taxon>Tetractinellida</taxon>
        <taxon>Astrophorina</taxon>
        <taxon>Geodiidae</taxon>
        <taxon>Geodia</taxon>
    </lineage>
</organism>
<keyword evidence="1" id="KW-0489">Methyltransferase</keyword>
<evidence type="ECO:0000313" key="5">
    <source>
        <dbReference type="Proteomes" id="UP001174909"/>
    </source>
</evidence>
<evidence type="ECO:0000259" key="3">
    <source>
        <dbReference type="Pfam" id="PF10017"/>
    </source>
</evidence>
<comment type="caution">
    <text evidence="4">The sequence shown here is derived from an EMBL/GenBank/DDBJ whole genome shotgun (WGS) entry which is preliminary data.</text>
</comment>
<name>A0AA35WEK9_GEOBA</name>
<dbReference type="InterPro" id="IPR051128">
    <property type="entry name" value="EgtD_Methyltrsf_superfamily"/>
</dbReference>
<accession>A0AA35WEK9</accession>
<dbReference type="Pfam" id="PF10017">
    <property type="entry name" value="Methyltransf_33"/>
    <property type="match status" value="1"/>
</dbReference>
<gene>
    <name evidence="4" type="ORF">GBAR_LOCUS10687</name>
</gene>
<evidence type="ECO:0000256" key="2">
    <source>
        <dbReference type="ARBA" id="ARBA00022679"/>
    </source>
</evidence>
<reference evidence="4" key="1">
    <citation type="submission" date="2023-03" db="EMBL/GenBank/DDBJ databases">
        <authorList>
            <person name="Steffen K."/>
            <person name="Cardenas P."/>
        </authorList>
    </citation>
    <scope>NUCLEOTIDE SEQUENCE</scope>
</reference>
<dbReference type="InterPro" id="IPR029063">
    <property type="entry name" value="SAM-dependent_MTases_sf"/>
</dbReference>
<dbReference type="EMBL" id="CASHTH010001646">
    <property type="protein sequence ID" value="CAI8017649.1"/>
    <property type="molecule type" value="Genomic_DNA"/>
</dbReference>
<sequence>MKLVKPDELVELGSGSSTKTRLLLEAMHGTGGRWYVPIEISETALYQAAKMLSSDYDWLHIDGYVGNYTTDLPLLQRRGRRLLTFLGSSLGNYTNETRAEFLAMLGNALQPGDALLLGIDLVKDEETMVLAYNDSAGISARFNLNVLVMLNRELGADFDVSNFTHSPVWNAENSGVESHIRANKGMTVSLPGLGTSIELGEGEGIFPAISCKFTREGVTRELGDAGLEVTQWYTDSAAMYGVLVAAPKI</sequence>
<evidence type="ECO:0000256" key="1">
    <source>
        <dbReference type="ARBA" id="ARBA00022603"/>
    </source>
</evidence>
<feature type="domain" description="Histidine-specific methyltransferase SAM-dependent" evidence="3">
    <location>
        <begin position="4"/>
        <end position="245"/>
    </location>
</feature>
<dbReference type="AlphaFoldDB" id="A0AA35WEK9"/>
<keyword evidence="5" id="KW-1185">Reference proteome</keyword>
<dbReference type="InterPro" id="IPR019257">
    <property type="entry name" value="MeTrfase_dom"/>
</dbReference>